<dbReference type="InterPro" id="IPR027417">
    <property type="entry name" value="P-loop_NTPase"/>
</dbReference>
<feature type="non-terminal residue" evidence="1">
    <location>
        <position position="1"/>
    </location>
</feature>
<protein>
    <submittedName>
        <fullName evidence="1">Nad dependent epimerase dehydratase</fullName>
    </submittedName>
</protein>
<dbReference type="PANTHER" id="PTHR36978:SF4">
    <property type="entry name" value="P-LOOP CONTAINING NUCLEOSIDE TRIPHOSPHATE HYDROLASE PROTEIN"/>
    <property type="match status" value="1"/>
</dbReference>
<dbReference type="Pfam" id="PF17784">
    <property type="entry name" value="Sulfotransfer_4"/>
    <property type="match status" value="1"/>
</dbReference>
<proteinExistence type="predicted"/>
<dbReference type="EMBL" id="GBEZ01009354">
    <property type="protein sequence ID" value="JAC76227.1"/>
    <property type="molecule type" value="Transcribed_RNA"/>
</dbReference>
<evidence type="ECO:0000313" key="1">
    <source>
        <dbReference type="EMBL" id="JAC76227.1"/>
    </source>
</evidence>
<organism evidence="1">
    <name type="scientific">Tetraselmis sp. GSL018</name>
    <dbReference type="NCBI Taxonomy" id="582737"/>
    <lineage>
        <taxon>Eukaryota</taxon>
        <taxon>Viridiplantae</taxon>
        <taxon>Chlorophyta</taxon>
        <taxon>core chlorophytes</taxon>
        <taxon>Chlorodendrophyceae</taxon>
        <taxon>Chlorodendrales</taxon>
        <taxon>Chlorodendraceae</taxon>
        <taxon>Tetraselmis</taxon>
    </lineage>
</organism>
<dbReference type="AlphaFoldDB" id="A0A061RTP3"/>
<dbReference type="PANTHER" id="PTHR36978">
    <property type="entry name" value="P-LOOP CONTAINING NUCLEOTIDE TRIPHOSPHATE HYDROLASE"/>
    <property type="match status" value="1"/>
</dbReference>
<reference evidence="1" key="1">
    <citation type="submission" date="2014-05" db="EMBL/GenBank/DDBJ databases">
        <title>The transcriptome of the halophilic microalga Tetraselmis sp. GSL018 isolated from the Great Salt Lake, Utah.</title>
        <authorList>
            <person name="Jinkerson R.E."/>
            <person name="D'Adamo S."/>
            <person name="Posewitz M.C."/>
        </authorList>
    </citation>
    <scope>NUCLEOTIDE SEQUENCE</scope>
    <source>
        <strain evidence="1">GSL018</strain>
    </source>
</reference>
<accession>A0A061RTP3</accession>
<feature type="non-terminal residue" evidence="1">
    <location>
        <position position="185"/>
    </location>
</feature>
<dbReference type="Gene3D" id="3.40.50.300">
    <property type="entry name" value="P-loop containing nucleotide triphosphate hydrolases"/>
    <property type="match status" value="1"/>
</dbReference>
<name>A0A061RTP3_9CHLO</name>
<gene>
    <name evidence="1" type="ORF">TSPGSL018_20758</name>
</gene>
<sequence length="185" mass="21067">EGGKWAALLNAEKPSREQWETVLKGYKASVDFPGAVAYSELLEAYPDAKVILTVREPESWAKSVMETIFCPYSRGESWVLAPWFWKVQMMCKAMRKKFFNDKDGGRSSGALTTKAGLKNAFEAWNQRVKDTVPPERLLLFKAGDGWEPLCKFLGVPVPNEPFPHVNDAGEFKGDMMRRWRKYLAL</sequence>
<dbReference type="SUPFAM" id="SSF52540">
    <property type="entry name" value="P-loop containing nucleoside triphosphate hydrolases"/>
    <property type="match status" value="1"/>
</dbReference>
<dbReference type="InterPro" id="IPR040632">
    <property type="entry name" value="Sulfotransfer_4"/>
</dbReference>